<dbReference type="RefSeq" id="WP_379862935.1">
    <property type="nucleotide sequence ID" value="NZ_JBHTBW010000004.1"/>
</dbReference>
<feature type="transmembrane region" description="Helical" evidence="1">
    <location>
        <begin position="49"/>
        <end position="70"/>
    </location>
</feature>
<dbReference type="EMBL" id="JBHTBW010000004">
    <property type="protein sequence ID" value="MFC7439751.1"/>
    <property type="molecule type" value="Genomic_DNA"/>
</dbReference>
<evidence type="ECO:0000313" key="2">
    <source>
        <dbReference type="EMBL" id="MFC7439751.1"/>
    </source>
</evidence>
<evidence type="ECO:0000256" key="1">
    <source>
        <dbReference type="SAM" id="Phobius"/>
    </source>
</evidence>
<accession>A0ABW2RFL8</accession>
<keyword evidence="1" id="KW-0812">Transmembrane</keyword>
<sequence>MNKSVSGKSIRPTGIEIADGSRIDRPLGIPFVGKIGKERVTAMHRDWELLILMMVGVLIEVAMVMVGYLFA</sequence>
<proteinExistence type="predicted"/>
<keyword evidence="1" id="KW-1133">Transmembrane helix</keyword>
<name>A0ABW2RFL8_9BACL</name>
<reference evidence="3" key="1">
    <citation type="journal article" date="2019" name="Int. J. Syst. Evol. Microbiol.">
        <title>The Global Catalogue of Microorganisms (GCM) 10K type strain sequencing project: providing services to taxonomists for standard genome sequencing and annotation.</title>
        <authorList>
            <consortium name="The Broad Institute Genomics Platform"/>
            <consortium name="The Broad Institute Genome Sequencing Center for Infectious Disease"/>
            <person name="Wu L."/>
            <person name="Ma J."/>
        </authorList>
    </citation>
    <scope>NUCLEOTIDE SEQUENCE [LARGE SCALE GENOMIC DNA]</scope>
    <source>
        <strain evidence="3">CGMCC 1.12942</strain>
    </source>
</reference>
<keyword evidence="3" id="KW-1185">Reference proteome</keyword>
<dbReference type="Proteomes" id="UP001596500">
    <property type="component" value="Unassembled WGS sequence"/>
</dbReference>
<protein>
    <submittedName>
        <fullName evidence="2">Uncharacterized protein</fullName>
    </submittedName>
</protein>
<comment type="caution">
    <text evidence="2">The sequence shown here is derived from an EMBL/GenBank/DDBJ whole genome shotgun (WGS) entry which is preliminary data.</text>
</comment>
<gene>
    <name evidence="2" type="ORF">ACFQNG_01030</name>
</gene>
<organism evidence="2 3">
    <name type="scientific">Laceyella putida</name>
    <dbReference type="NCBI Taxonomy" id="110101"/>
    <lineage>
        <taxon>Bacteria</taxon>
        <taxon>Bacillati</taxon>
        <taxon>Bacillota</taxon>
        <taxon>Bacilli</taxon>
        <taxon>Bacillales</taxon>
        <taxon>Thermoactinomycetaceae</taxon>
        <taxon>Laceyella</taxon>
    </lineage>
</organism>
<keyword evidence="1" id="KW-0472">Membrane</keyword>
<evidence type="ECO:0000313" key="3">
    <source>
        <dbReference type="Proteomes" id="UP001596500"/>
    </source>
</evidence>